<dbReference type="RefSeq" id="WP_286650693.1">
    <property type="nucleotide sequence ID" value="NZ_JACAGK010000010.1"/>
</dbReference>
<reference evidence="1" key="1">
    <citation type="submission" date="2020-06" db="EMBL/GenBank/DDBJ databases">
        <authorList>
            <person name="Dong N."/>
        </authorList>
    </citation>
    <scope>NUCLEOTIDE SEQUENCE</scope>
    <source>
        <strain evidence="1">R1692</strain>
    </source>
</reference>
<gene>
    <name evidence="1" type="ORF">HX018_05340</name>
</gene>
<dbReference type="EMBL" id="JACAGK010000010">
    <property type="protein sequence ID" value="MDM1047665.1"/>
    <property type="molecule type" value="Genomic_DNA"/>
</dbReference>
<sequence>MIQEYLLKVKVKNTPYLKKQCNRCHNTSFYCSDRFRINAQKKSIDVWLIYNCNKCDKSYNATIISRSKPELITNDLFDQFLENDIDTAWRYAFSKEIAKINSLEFDFGSVEYDIVYQGESFATLTSNQHDKLIFKINYPFDFNLKISRIIRGEFGFSSNQMVLLIEEKVISVDSRFLQKKDKLRDGLIIEIDVLQIKGISNL</sequence>
<dbReference type="Pfam" id="PF06353">
    <property type="entry name" value="DUF1062"/>
    <property type="match status" value="1"/>
</dbReference>
<organism evidence="1 2">
    <name type="scientific">Sphingobacterium hotanense</name>
    <dbReference type="NCBI Taxonomy" id="649196"/>
    <lineage>
        <taxon>Bacteria</taxon>
        <taxon>Pseudomonadati</taxon>
        <taxon>Bacteroidota</taxon>
        <taxon>Sphingobacteriia</taxon>
        <taxon>Sphingobacteriales</taxon>
        <taxon>Sphingobacteriaceae</taxon>
        <taxon>Sphingobacterium</taxon>
    </lineage>
</organism>
<proteinExistence type="predicted"/>
<evidence type="ECO:0000313" key="2">
    <source>
        <dbReference type="Proteomes" id="UP001170954"/>
    </source>
</evidence>
<reference evidence="1" key="2">
    <citation type="journal article" date="2022" name="Sci. Total Environ.">
        <title>Prevalence, transmission, and molecular epidemiology of tet(X)-positive bacteria among humans, animals, and environmental niches in China: An epidemiological, and genomic-based study.</title>
        <authorList>
            <person name="Dong N."/>
            <person name="Zeng Y."/>
            <person name="Cai C."/>
            <person name="Sun C."/>
            <person name="Lu J."/>
            <person name="Liu C."/>
            <person name="Zhou H."/>
            <person name="Sun Q."/>
            <person name="Shu L."/>
            <person name="Wang H."/>
            <person name="Wang Y."/>
            <person name="Wang S."/>
            <person name="Wu C."/>
            <person name="Chan E.W."/>
            <person name="Chen G."/>
            <person name="Shen Z."/>
            <person name="Chen S."/>
            <person name="Zhang R."/>
        </authorList>
    </citation>
    <scope>NUCLEOTIDE SEQUENCE</scope>
    <source>
        <strain evidence="1">R1692</strain>
    </source>
</reference>
<name>A0ABT7NKA5_9SPHI</name>
<dbReference type="Proteomes" id="UP001170954">
    <property type="component" value="Unassembled WGS sequence"/>
</dbReference>
<accession>A0ABT7NKA5</accession>
<keyword evidence="2" id="KW-1185">Reference proteome</keyword>
<comment type="caution">
    <text evidence="1">The sequence shown here is derived from an EMBL/GenBank/DDBJ whole genome shotgun (WGS) entry which is preliminary data.</text>
</comment>
<protein>
    <submittedName>
        <fullName evidence="1">DUF1062 domain-containing protein</fullName>
    </submittedName>
</protein>
<dbReference type="InterPro" id="IPR009412">
    <property type="entry name" value="DUF1062"/>
</dbReference>
<evidence type="ECO:0000313" key="1">
    <source>
        <dbReference type="EMBL" id="MDM1047665.1"/>
    </source>
</evidence>